<gene>
    <name evidence="2" type="ORF">LENED_003253</name>
</gene>
<feature type="domain" description="NADP-dependent oxidoreductase" evidence="1">
    <location>
        <begin position="227"/>
        <end position="536"/>
    </location>
</feature>
<dbReference type="InterPro" id="IPR023210">
    <property type="entry name" value="NADP_OxRdtase_dom"/>
</dbReference>
<sequence length="835" mass="91753">MSGHVTMDDVLIAQLPPLILRSALRALVSQGRASQAIFVDHVQRRLRASPPSFIPPAELFNHDAPKAPQFLASVRCMFSSKIAAESLPYLSYFFTSIAQARLLWASESELETMLIRACGDVVQAMQALKESRPSRTEELQSGLLELQRALLTCDTYSLEKGLSCPFTRARVQVTDAYSWFFPNNALLDIPEHHVGPQISNWVNPRPNAGTIATTLYTSLGTLKIPRLFNGLWQLSSPAWGSATSKQQNAALGRLVEAGLVATDMADHYGDAELVYGLFRASLPPAVATTVVAATKWCIFRQPEIDISRQFVMEAVQERSRRLGGRIELLQFHWYDYSNKDYLFILSALVKISRSHPELVSNIGLCNFDAVHTEEACLHILSEIGEVGLVSNQVQYSLIDSRPSIQLAEVCNKYQLKILTYGSLCGGFIAEKWLGVEAPDIYSESLQLTPSQRKYFDMITTWASWSDFQSLLQRLKHIADKHHVDLTNVATRWVLDRPAVAVVIVGTRLGVSEHIESNLKVFSLQLDENDTKSLDDLVLKRAEKVYIIDAASGSLSLRDTPSQGYFNPSSNGGSMLTTVENTSPLGQQEPINLIISANSDSAVLKDGNIDGGLQNYFNSLGFAGECLGNHLGDDQQANLGDGNGLINQTGVMRWDYGNVQTGTCEETIDGGNHFRYWIQNGSAADSNAVFVAASYELPASSNHDIVVNGYNFGRDWIVGNITGSTIPTASLTNSSSYSGNTSSNGFSFSTTVQYVSGLLPNTSVGINHNLTVATDVVPPQLPAQLLTLRVTVLLLSCSHLVCLCFCFPWWYSHLTPIDTIIPILDLALPVFTRLDD</sequence>
<dbReference type="PANTHER" id="PTHR43147">
    <property type="entry name" value="PROTEIN TAS"/>
    <property type="match status" value="1"/>
</dbReference>
<dbReference type="Proteomes" id="UP000188533">
    <property type="component" value="Unassembled WGS sequence"/>
</dbReference>
<reference evidence="2 3" key="2">
    <citation type="submission" date="2017-02" db="EMBL/GenBank/DDBJ databases">
        <title>A genome survey and senescence transcriptome analysis in Lentinula edodes.</title>
        <authorList>
            <person name="Sakamoto Y."/>
            <person name="Nakade K."/>
            <person name="Sato S."/>
            <person name="Yoshida Y."/>
            <person name="Miyazaki K."/>
            <person name="Natsume S."/>
            <person name="Konno N."/>
        </authorList>
    </citation>
    <scope>NUCLEOTIDE SEQUENCE [LARGE SCALE GENOMIC DNA]</scope>
    <source>
        <strain evidence="2 3">NBRC 111202</strain>
    </source>
</reference>
<dbReference type="Gene3D" id="3.20.20.100">
    <property type="entry name" value="NADP-dependent oxidoreductase domain"/>
    <property type="match status" value="1"/>
</dbReference>
<reference evidence="2 3" key="1">
    <citation type="submission" date="2016-08" db="EMBL/GenBank/DDBJ databases">
        <authorList>
            <consortium name="Lentinula edodes genome sequencing consortium"/>
            <person name="Sakamoto Y."/>
            <person name="Nakade K."/>
            <person name="Sato S."/>
            <person name="Yoshida Y."/>
            <person name="Miyazaki K."/>
            <person name="Natsume S."/>
            <person name="Konno N."/>
        </authorList>
    </citation>
    <scope>NUCLEOTIDE SEQUENCE [LARGE SCALE GENOMIC DNA]</scope>
    <source>
        <strain evidence="2 3">NBRC 111202</strain>
    </source>
</reference>
<proteinExistence type="predicted"/>
<organism evidence="2 3">
    <name type="scientific">Lentinula edodes</name>
    <name type="common">Shiitake mushroom</name>
    <name type="synonym">Lentinus edodes</name>
    <dbReference type="NCBI Taxonomy" id="5353"/>
    <lineage>
        <taxon>Eukaryota</taxon>
        <taxon>Fungi</taxon>
        <taxon>Dikarya</taxon>
        <taxon>Basidiomycota</taxon>
        <taxon>Agaricomycotina</taxon>
        <taxon>Agaricomycetes</taxon>
        <taxon>Agaricomycetidae</taxon>
        <taxon>Agaricales</taxon>
        <taxon>Marasmiineae</taxon>
        <taxon>Omphalotaceae</taxon>
        <taxon>Lentinula</taxon>
    </lineage>
</organism>
<comment type="caution">
    <text evidence="2">The sequence shown here is derived from an EMBL/GenBank/DDBJ whole genome shotgun (WGS) entry which is preliminary data.</text>
</comment>
<dbReference type="AlphaFoldDB" id="A0A1Q3E324"/>
<dbReference type="SUPFAM" id="SSF51430">
    <property type="entry name" value="NAD(P)-linked oxidoreductase"/>
    <property type="match status" value="1"/>
</dbReference>
<protein>
    <submittedName>
        <fullName evidence="2">Aldo keto reductase</fullName>
    </submittedName>
</protein>
<dbReference type="STRING" id="5353.A0A1Q3E324"/>
<dbReference type="EMBL" id="BDGU01000069">
    <property type="protein sequence ID" value="GAW01645.1"/>
    <property type="molecule type" value="Genomic_DNA"/>
</dbReference>
<dbReference type="PANTHER" id="PTHR43147:SF2">
    <property type="entry name" value="NADP-DEPENDENT OXIDOREDUCTASE DOMAIN-CONTAINING PROTEIN"/>
    <property type="match status" value="1"/>
</dbReference>
<keyword evidence="3" id="KW-1185">Reference proteome</keyword>
<dbReference type="InterPro" id="IPR036812">
    <property type="entry name" value="NAD(P)_OxRdtase_dom_sf"/>
</dbReference>
<name>A0A1Q3E324_LENED</name>
<evidence type="ECO:0000313" key="3">
    <source>
        <dbReference type="Proteomes" id="UP000188533"/>
    </source>
</evidence>
<evidence type="ECO:0000313" key="2">
    <source>
        <dbReference type="EMBL" id="GAW01645.1"/>
    </source>
</evidence>
<accession>A0A1Q3E324</accession>
<dbReference type="Pfam" id="PF00248">
    <property type="entry name" value="Aldo_ket_red"/>
    <property type="match status" value="1"/>
</dbReference>
<evidence type="ECO:0000259" key="1">
    <source>
        <dbReference type="Pfam" id="PF00248"/>
    </source>
</evidence>